<sequence length="245" mass="28114">MTEIATQPKPTAKPARFRSLLIDTISQLQDDQYLAELAAAKSKKLEYDEWRNHGVSILTLYKTIKSLSDTTVIQVLGYEGTGKSMGGYYLDPTETFWLNIDKKPLPWAGWKKTYGDKHKNYAVSSSYSEVEEFITEAHSRAKKPFVVFILGHLEDFTSVRGEKRQQLRVIGKMAHKHNIEGALVHNYYTRIDETKDALDPERYLLSTQNSGLNTARSPFLLWDKMHIPTNFQNIVDAVVKDWNEI</sequence>
<organism evidence="1">
    <name type="scientific">marine sediment metagenome</name>
    <dbReference type="NCBI Taxonomy" id="412755"/>
    <lineage>
        <taxon>unclassified sequences</taxon>
        <taxon>metagenomes</taxon>
        <taxon>ecological metagenomes</taxon>
    </lineage>
</organism>
<comment type="caution">
    <text evidence="1">The sequence shown here is derived from an EMBL/GenBank/DDBJ whole genome shotgun (WGS) entry which is preliminary data.</text>
</comment>
<gene>
    <name evidence="1" type="ORF">LCGC14_0246100</name>
</gene>
<name>A0A0F9UAN2_9ZZZZ</name>
<accession>A0A0F9UAN2</accession>
<dbReference type="AlphaFoldDB" id="A0A0F9UAN2"/>
<protein>
    <submittedName>
        <fullName evidence="1">Uncharacterized protein</fullName>
    </submittedName>
</protein>
<proteinExistence type="predicted"/>
<dbReference type="EMBL" id="LAZR01000126">
    <property type="protein sequence ID" value="KKN88719.1"/>
    <property type="molecule type" value="Genomic_DNA"/>
</dbReference>
<reference evidence="1" key="1">
    <citation type="journal article" date="2015" name="Nature">
        <title>Complex archaea that bridge the gap between prokaryotes and eukaryotes.</title>
        <authorList>
            <person name="Spang A."/>
            <person name="Saw J.H."/>
            <person name="Jorgensen S.L."/>
            <person name="Zaremba-Niedzwiedzka K."/>
            <person name="Martijn J."/>
            <person name="Lind A.E."/>
            <person name="van Eijk R."/>
            <person name="Schleper C."/>
            <person name="Guy L."/>
            <person name="Ettema T.J."/>
        </authorList>
    </citation>
    <scope>NUCLEOTIDE SEQUENCE</scope>
</reference>
<evidence type="ECO:0000313" key="1">
    <source>
        <dbReference type="EMBL" id="KKN88719.1"/>
    </source>
</evidence>